<dbReference type="Proteomes" id="UP000024900">
    <property type="component" value="Unassembled WGS sequence"/>
</dbReference>
<evidence type="ECO:0000256" key="2">
    <source>
        <dbReference type="ARBA" id="ARBA00022801"/>
    </source>
</evidence>
<keyword evidence="3" id="KW-0862">Zinc</keyword>
<dbReference type="AlphaFoldDB" id="A0A837CFY8"/>
<protein>
    <submittedName>
        <fullName evidence="5">Putative peptidase T</fullName>
    </submittedName>
</protein>
<feature type="domain" description="Peptidase M20 dimerisation" evidence="4">
    <location>
        <begin position="206"/>
        <end position="318"/>
    </location>
</feature>
<comment type="caution">
    <text evidence="5">The sequence shown here is derived from an EMBL/GenBank/DDBJ whole genome shotgun (WGS) entry which is preliminary data.</text>
</comment>
<dbReference type="SUPFAM" id="SSF53187">
    <property type="entry name" value="Zn-dependent exopeptidases"/>
    <property type="match status" value="1"/>
</dbReference>
<dbReference type="GO" id="GO:0016787">
    <property type="term" value="F:hydrolase activity"/>
    <property type="evidence" value="ECO:0007669"/>
    <property type="project" value="UniProtKB-KW"/>
</dbReference>
<evidence type="ECO:0000256" key="3">
    <source>
        <dbReference type="ARBA" id="ARBA00022833"/>
    </source>
</evidence>
<dbReference type="Pfam" id="PF07687">
    <property type="entry name" value="M20_dimer"/>
    <property type="match status" value="1"/>
</dbReference>
<dbReference type="InterPro" id="IPR036264">
    <property type="entry name" value="Bact_exopeptidase_dim_dom"/>
</dbReference>
<dbReference type="PANTHER" id="PTHR42994">
    <property type="entry name" value="PEPTIDASE T"/>
    <property type="match status" value="1"/>
</dbReference>
<proteinExistence type="predicted"/>
<comment type="cofactor">
    <cofactor evidence="1">
        <name>Zn(2+)</name>
        <dbReference type="ChEBI" id="CHEBI:29105"/>
    </cofactor>
</comment>
<dbReference type="EMBL" id="ADOU02000004">
    <property type="protein sequence ID" value="KGJ68236.1"/>
    <property type="molecule type" value="Genomic_DNA"/>
</dbReference>
<dbReference type="InterPro" id="IPR011650">
    <property type="entry name" value="Peptidase_M20_dimer"/>
</dbReference>
<dbReference type="Gene3D" id="3.30.70.360">
    <property type="match status" value="1"/>
</dbReference>
<dbReference type="Gene3D" id="3.40.630.10">
    <property type="entry name" value="Zn peptidases"/>
    <property type="match status" value="1"/>
</dbReference>
<keyword evidence="2" id="KW-0378">Hydrolase</keyword>
<sequence length="420" mass="44763">MGFASLYPSYEPAPLPASREFQSMPVDTKAATDRLMRFLSVEGVTGQEAAIGRELTAALKQSGVPAKAIRLDDANTRIPVPTETGNLIVDLPGRGALHNQPRIMFMTHMDTVPLCAGAKPKKSGRKIVNEAKTALGGDNRCGCGVLVTLAAELEKQKLDHPPITLLFCVREESGLYGARHVKLDELGSPVMAFNYDGGSASNVIIGAVGADRWTVEIFGRASHAGVAPERGISSTMIMALALADVKAGGWFGKVVKGKQQGTSNIGPVTGGEGRPAGDATNVVTDYVHVRGESRSHDGKFFKEITKAYKAAFEKAANKVTNAQGKSGKVKFKAETDYYPFRMKDNLPVVKRAVEAVSAVGGTPNVRAANGGLDANWMVRHGIPTVTFGAGQNEAHTVDEWINLDEYDRACALAVQLATMR</sequence>
<dbReference type="InterPro" id="IPR002933">
    <property type="entry name" value="Peptidase_M20"/>
</dbReference>
<evidence type="ECO:0000313" key="6">
    <source>
        <dbReference type="Proteomes" id="UP000024900"/>
    </source>
</evidence>
<dbReference type="Pfam" id="PF01546">
    <property type="entry name" value="Peptidase_M20"/>
    <property type="match status" value="1"/>
</dbReference>
<dbReference type="PANTHER" id="PTHR42994:SF2">
    <property type="entry name" value="PEPTIDASE"/>
    <property type="match status" value="1"/>
</dbReference>
<name>A0A837CFY8_9BRAD</name>
<reference evidence="5 6" key="1">
    <citation type="journal article" date="2014" name="BMC Genomics">
        <title>Comparative genomics of Bradyrhizobium japonicum CPAC 15 and Bradyrhizobium diazoefficiens CPAC 7: elite model strains for understanding symbiotic performance with soybean.</title>
        <authorList>
            <person name="Siqueira A.F."/>
            <person name="Ormeno-Orrillo E."/>
            <person name="Souza R.C."/>
            <person name="Rodrigues E.P."/>
            <person name="Almeida L.G."/>
            <person name="Barcellos F.G."/>
            <person name="Batista J.S."/>
            <person name="Nakatami A.S."/>
            <person name="Martinez-Romero E."/>
            <person name="Vasconcelos A.T."/>
            <person name="Hungria M."/>
        </authorList>
    </citation>
    <scope>NUCLEOTIDE SEQUENCE [LARGE SCALE GENOMIC DNA]</scope>
    <source>
        <strain evidence="5 6">SEMIA 5080</strain>
    </source>
</reference>
<dbReference type="SUPFAM" id="SSF55031">
    <property type="entry name" value="Bacterial exopeptidase dimerisation domain"/>
    <property type="match status" value="1"/>
</dbReference>
<evidence type="ECO:0000259" key="4">
    <source>
        <dbReference type="Pfam" id="PF07687"/>
    </source>
</evidence>
<evidence type="ECO:0000256" key="1">
    <source>
        <dbReference type="ARBA" id="ARBA00001947"/>
    </source>
</evidence>
<evidence type="ECO:0000313" key="5">
    <source>
        <dbReference type="EMBL" id="KGJ68236.1"/>
    </source>
</evidence>
<organism evidence="5 6">
    <name type="scientific">Bradyrhizobium diazoefficiens SEMIA 5080</name>
    <dbReference type="NCBI Taxonomy" id="754504"/>
    <lineage>
        <taxon>Bacteria</taxon>
        <taxon>Pseudomonadati</taxon>
        <taxon>Pseudomonadota</taxon>
        <taxon>Alphaproteobacteria</taxon>
        <taxon>Hyphomicrobiales</taxon>
        <taxon>Nitrobacteraceae</taxon>
        <taxon>Bradyrhizobium</taxon>
    </lineage>
</organism>
<gene>
    <name evidence="5" type="ORF">BJA5080_00867</name>
</gene>
<accession>A0A837CFY8</accession>